<name>A0A5J6V6D6_9MICO</name>
<dbReference type="RefSeq" id="WP_158060990.1">
    <property type="nucleotide sequence ID" value="NZ_CP044427.1"/>
</dbReference>
<keyword evidence="4" id="KW-1185">Reference proteome</keyword>
<dbReference type="InterPro" id="IPR000073">
    <property type="entry name" value="AB_hydrolase_1"/>
</dbReference>
<dbReference type="InterPro" id="IPR029058">
    <property type="entry name" value="AB_hydrolase_fold"/>
</dbReference>
<dbReference type="AlphaFoldDB" id="A0A5J6V6D6"/>
<dbReference type="KEGG" id="serw:FY030_07615"/>
<organism evidence="3 4">
    <name type="scientific">Ornithinimicrobium pratense</name>
    <dbReference type="NCBI Taxonomy" id="2593973"/>
    <lineage>
        <taxon>Bacteria</taxon>
        <taxon>Bacillati</taxon>
        <taxon>Actinomycetota</taxon>
        <taxon>Actinomycetes</taxon>
        <taxon>Micrococcales</taxon>
        <taxon>Ornithinimicrobiaceae</taxon>
        <taxon>Ornithinimicrobium</taxon>
    </lineage>
</organism>
<reference evidence="3 4" key="1">
    <citation type="submission" date="2019-09" db="EMBL/GenBank/DDBJ databases">
        <title>Serinicoccus pratensis sp. nov., isolated from meadow soil.</title>
        <authorList>
            <person name="Zhang W."/>
        </authorList>
    </citation>
    <scope>NUCLEOTIDE SEQUENCE [LARGE SCALE GENOMIC DNA]</scope>
    <source>
        <strain evidence="3 4">W204</strain>
    </source>
</reference>
<proteinExistence type="predicted"/>
<dbReference type="PANTHER" id="PTHR46118">
    <property type="entry name" value="PROTEIN ABHD11"/>
    <property type="match status" value="1"/>
</dbReference>
<dbReference type="Proteomes" id="UP000326546">
    <property type="component" value="Chromosome"/>
</dbReference>
<evidence type="ECO:0000313" key="3">
    <source>
        <dbReference type="EMBL" id="QFG68602.1"/>
    </source>
</evidence>
<evidence type="ECO:0000313" key="4">
    <source>
        <dbReference type="Proteomes" id="UP000326546"/>
    </source>
</evidence>
<accession>A0A5J6V6D6</accession>
<dbReference type="PANTHER" id="PTHR46118:SF4">
    <property type="entry name" value="PROTEIN ABHD11"/>
    <property type="match status" value="1"/>
</dbReference>
<evidence type="ECO:0000256" key="1">
    <source>
        <dbReference type="ARBA" id="ARBA00022801"/>
    </source>
</evidence>
<sequence>MTGQPLGETRIGDSGPWVVFCHGLFGRGKNFTSAAKALQPDFRSLLLDMPDHGTSPWTDEFDYGHAAELVAHHLREGVAADGPVHVVGHSMGGKIAMTLALIAPDLVDRLVVVDISPTGSSGASEFAHYLDSLARIELAALRSHGDADRALAQDVPQPYLRGFLLQNLRRDRETKTFDWQPNLHLLRRDLDTITGDIPHGGRTFEGPVLWMAGGRSDYVTDEQGPVMRQLFPKAVQVTIKDAGHWVHSQEPDAFVATLRYFLQRQG</sequence>
<dbReference type="OrthoDB" id="63519at2"/>
<evidence type="ECO:0000259" key="2">
    <source>
        <dbReference type="Pfam" id="PF12697"/>
    </source>
</evidence>
<dbReference type="Gene3D" id="3.40.50.1820">
    <property type="entry name" value="alpha/beta hydrolase"/>
    <property type="match status" value="1"/>
</dbReference>
<keyword evidence="1 3" id="KW-0378">Hydrolase</keyword>
<dbReference type="SUPFAM" id="SSF53474">
    <property type="entry name" value="alpha/beta-Hydrolases"/>
    <property type="match status" value="1"/>
</dbReference>
<gene>
    <name evidence="3" type="ORF">FY030_07615</name>
</gene>
<dbReference type="PRINTS" id="PR00111">
    <property type="entry name" value="ABHYDROLASE"/>
</dbReference>
<protein>
    <submittedName>
        <fullName evidence="3">Alpha/beta fold hydrolase</fullName>
    </submittedName>
</protein>
<dbReference type="GO" id="GO:0052689">
    <property type="term" value="F:carboxylic ester hydrolase activity"/>
    <property type="evidence" value="ECO:0007669"/>
    <property type="project" value="TreeGrafter"/>
</dbReference>
<dbReference type="Pfam" id="PF12697">
    <property type="entry name" value="Abhydrolase_6"/>
    <property type="match status" value="1"/>
</dbReference>
<dbReference type="EMBL" id="CP044427">
    <property type="protein sequence ID" value="QFG68602.1"/>
    <property type="molecule type" value="Genomic_DNA"/>
</dbReference>
<feature type="domain" description="AB hydrolase-1" evidence="2">
    <location>
        <begin position="18"/>
        <end position="256"/>
    </location>
</feature>